<feature type="transmembrane region" description="Helical" evidence="6">
    <location>
        <begin position="6"/>
        <end position="23"/>
    </location>
</feature>
<dbReference type="InterPro" id="IPR036197">
    <property type="entry name" value="NarG-like_sf"/>
</dbReference>
<dbReference type="PANTHER" id="PTHR43255:SF1">
    <property type="entry name" value="IRON-SULFUR-BINDING OXIDOREDUCTASE FADF-RELATED"/>
    <property type="match status" value="1"/>
</dbReference>
<dbReference type="GO" id="GO:0046872">
    <property type="term" value="F:metal ion binding"/>
    <property type="evidence" value="ECO:0007669"/>
    <property type="project" value="UniProtKB-KW"/>
</dbReference>
<feature type="transmembrane region" description="Helical" evidence="6">
    <location>
        <begin position="64"/>
        <end position="84"/>
    </location>
</feature>
<dbReference type="Gene3D" id="1.20.950.20">
    <property type="entry name" value="Transmembrane di-heme cytochromes, Chain C"/>
    <property type="match status" value="1"/>
</dbReference>
<dbReference type="GO" id="GO:0051539">
    <property type="term" value="F:4 iron, 4 sulfur cluster binding"/>
    <property type="evidence" value="ECO:0007669"/>
    <property type="project" value="UniProtKB-KW"/>
</dbReference>
<dbReference type="InterPro" id="IPR051460">
    <property type="entry name" value="HdrC_iron-sulfur_subunit"/>
</dbReference>
<dbReference type="Pfam" id="PF02754">
    <property type="entry name" value="CCG"/>
    <property type="match status" value="2"/>
</dbReference>
<dbReference type="GO" id="GO:0005886">
    <property type="term" value="C:plasma membrane"/>
    <property type="evidence" value="ECO:0007669"/>
    <property type="project" value="TreeGrafter"/>
</dbReference>
<evidence type="ECO:0000313" key="9">
    <source>
        <dbReference type="Proteomes" id="UP000184233"/>
    </source>
</evidence>
<keyword evidence="5" id="KW-0411">Iron-sulfur</keyword>
<feature type="transmembrane region" description="Helical" evidence="6">
    <location>
        <begin position="148"/>
        <end position="166"/>
    </location>
</feature>
<feature type="transmembrane region" description="Helical" evidence="6">
    <location>
        <begin position="104"/>
        <end position="127"/>
    </location>
</feature>
<evidence type="ECO:0000259" key="7">
    <source>
        <dbReference type="PROSITE" id="PS51379"/>
    </source>
</evidence>
<dbReference type="STRING" id="1895771.BGO89_00500"/>
<sequence length="676" mass="75410">MELQNYLFIIVFVGALVLFGRSTRRLISWLRIARPDVRWDRIPERIRQTLIVGFGQSKILRDKVAGPIHAGIFWGFLVLLASAIEMVLEGLIPGGTLNFLGPVYSVITILTDIFCLLIIVGTMMSLWRRYVKKVKRLQVEGEKVEAGLILLTIFCIVTALLVQNALRVHVEGADFSWAVRPVARPLGNLLAAMFGPGALSFLFHAGWWIHAVFILAFLNYLPYSKHLHVLTSIPNVFFSHIGPNNAMEKIDFEAEGVEKFGIVDVEDFSWKTLFDGYTCTHCGRCTSVCPANQTGKVLDPRGVIVAINERTIDKAPLILKKERGEELTQAEQQIWDRKLIGDYVSPDALWACTTCGACMQECPVNIEHVPAIVGMRRSMVMMESSFNDESALLPDIYSNMETNAVPWGGFAQADRANWAEGMGIKTAAEDPAMDVLFWVGCAGSYDERAKKISRSFAELMQAAGVEFRILGTEEHCNGDVARRTGNEYLADMLTKTNIETMQRYDVKKIVATCPHCFNTIKNEYPQFGGNFEVVHHTQFIKELIDTGKLKIDRASASKETITYHDSCYLGRYNEEYEAPRATLTNVPGLEILEVSRSKDRGLCCGAGGGRMFMEEHVGDRVNVVRTDELLATGASTIAVNCPFCTTMITDGVKAADRVDDVQVRDVSEILLDHIVR</sequence>
<dbReference type="PANTHER" id="PTHR43255">
    <property type="entry name" value="IRON-SULFUR-BINDING OXIDOREDUCTASE FADF-RELATED-RELATED"/>
    <property type="match status" value="1"/>
</dbReference>
<feature type="transmembrane region" description="Helical" evidence="6">
    <location>
        <begin position="186"/>
        <end position="218"/>
    </location>
</feature>
<keyword evidence="3" id="KW-0560">Oxidoreductase</keyword>
<dbReference type="InterPro" id="IPR004017">
    <property type="entry name" value="Cys_rich_dom"/>
</dbReference>
<dbReference type="PROSITE" id="PS51379">
    <property type="entry name" value="4FE4S_FER_2"/>
    <property type="match status" value="2"/>
</dbReference>
<reference evidence="8 9" key="1">
    <citation type="submission" date="2016-09" db="EMBL/GenBank/DDBJ databases">
        <title>Genome-resolved meta-omics ties microbial dynamics to process performance in biotechnology for thiocyanate degradation.</title>
        <authorList>
            <person name="Kantor R.S."/>
            <person name="Huddy R.J."/>
            <person name="Iyer R."/>
            <person name="Thomas B.C."/>
            <person name="Brown C.T."/>
            <person name="Anantharaman K."/>
            <person name="Tringe S."/>
            <person name="Hettich R.L."/>
            <person name="Harrison S.T."/>
            <person name="Banfield J.F."/>
        </authorList>
    </citation>
    <scope>NUCLEOTIDE SEQUENCE [LARGE SCALE GENOMIC DNA]</scope>
    <source>
        <strain evidence="8">59-99</strain>
    </source>
</reference>
<dbReference type="Pfam" id="PF13187">
    <property type="entry name" value="Fer4_9"/>
    <property type="match status" value="1"/>
</dbReference>
<evidence type="ECO:0000256" key="4">
    <source>
        <dbReference type="ARBA" id="ARBA00023004"/>
    </source>
</evidence>
<evidence type="ECO:0000256" key="6">
    <source>
        <dbReference type="SAM" id="Phobius"/>
    </source>
</evidence>
<feature type="domain" description="4Fe-4S ferredoxin-type" evidence="7">
    <location>
        <begin position="270"/>
        <end position="300"/>
    </location>
</feature>
<keyword evidence="6" id="KW-0472">Membrane</keyword>
<dbReference type="InterPro" id="IPR017900">
    <property type="entry name" value="4Fe4S_Fe_S_CS"/>
</dbReference>
<keyword evidence="4" id="KW-0408">Iron</keyword>
<dbReference type="InterPro" id="IPR009051">
    <property type="entry name" value="Helical_ferredxn"/>
</dbReference>
<dbReference type="SUPFAM" id="SSF46548">
    <property type="entry name" value="alpha-helical ferredoxin"/>
    <property type="match status" value="1"/>
</dbReference>
<evidence type="ECO:0000256" key="5">
    <source>
        <dbReference type="ARBA" id="ARBA00023014"/>
    </source>
</evidence>
<comment type="caution">
    <text evidence="8">The sequence shown here is derived from an EMBL/GenBank/DDBJ whole genome shotgun (WGS) entry which is preliminary data.</text>
</comment>
<keyword evidence="6" id="KW-1133">Transmembrane helix</keyword>
<organism evidence="8 9">
    <name type="scientific">Candidatus Kapaibacterium thiocyanatum</name>
    <dbReference type="NCBI Taxonomy" id="1895771"/>
    <lineage>
        <taxon>Bacteria</taxon>
        <taxon>Pseudomonadati</taxon>
        <taxon>Candidatus Kapaibacteriota</taxon>
        <taxon>Candidatus Kapaibacteriia</taxon>
        <taxon>Candidatus Kapaibacteriales</taxon>
        <taxon>Candidatus Kapaibacteriaceae</taxon>
        <taxon>Candidatus Kapaibacterium</taxon>
    </lineage>
</organism>
<keyword evidence="1" id="KW-0004">4Fe-4S</keyword>
<feature type="domain" description="4Fe-4S ferredoxin-type" evidence="7">
    <location>
        <begin position="342"/>
        <end position="372"/>
    </location>
</feature>
<evidence type="ECO:0000256" key="3">
    <source>
        <dbReference type="ARBA" id="ARBA00023002"/>
    </source>
</evidence>
<evidence type="ECO:0000313" key="8">
    <source>
        <dbReference type="EMBL" id="OJX61114.1"/>
    </source>
</evidence>
<dbReference type="Proteomes" id="UP000184233">
    <property type="component" value="Unassembled WGS sequence"/>
</dbReference>
<dbReference type="EMBL" id="MKVH01000002">
    <property type="protein sequence ID" value="OJX61114.1"/>
    <property type="molecule type" value="Genomic_DNA"/>
</dbReference>
<proteinExistence type="predicted"/>
<accession>A0A1M3L6G9</accession>
<dbReference type="InterPro" id="IPR017896">
    <property type="entry name" value="4Fe4S_Fe-S-bd"/>
</dbReference>
<keyword evidence="2" id="KW-0479">Metal-binding</keyword>
<keyword evidence="6" id="KW-0812">Transmembrane</keyword>
<evidence type="ECO:0000256" key="2">
    <source>
        <dbReference type="ARBA" id="ARBA00022723"/>
    </source>
</evidence>
<dbReference type="SUPFAM" id="SSF103501">
    <property type="entry name" value="Respiratory nitrate reductase 1 gamma chain"/>
    <property type="match status" value="1"/>
</dbReference>
<name>A0A1M3L6G9_9BACT</name>
<dbReference type="PROSITE" id="PS00198">
    <property type="entry name" value="4FE4S_FER_1"/>
    <property type="match status" value="1"/>
</dbReference>
<evidence type="ECO:0000256" key="1">
    <source>
        <dbReference type="ARBA" id="ARBA00022485"/>
    </source>
</evidence>
<dbReference type="AlphaFoldDB" id="A0A1M3L6G9"/>
<dbReference type="GO" id="GO:0016491">
    <property type="term" value="F:oxidoreductase activity"/>
    <property type="evidence" value="ECO:0007669"/>
    <property type="project" value="UniProtKB-KW"/>
</dbReference>
<protein>
    <submittedName>
        <fullName evidence="8">Fe-S oxidoreductase</fullName>
    </submittedName>
</protein>
<dbReference type="Gene3D" id="1.10.1060.10">
    <property type="entry name" value="Alpha-helical ferredoxin"/>
    <property type="match status" value="1"/>
</dbReference>
<gene>
    <name evidence="8" type="ORF">BGO89_00500</name>
</gene>